<protein>
    <submittedName>
        <fullName evidence="1">Uncharacterized protein</fullName>
    </submittedName>
</protein>
<name>A0A6G0WSB5_9STRA</name>
<dbReference type="Proteomes" id="UP000481153">
    <property type="component" value="Unassembled WGS sequence"/>
</dbReference>
<proteinExistence type="predicted"/>
<dbReference type="EMBL" id="VJMJ01000155">
    <property type="protein sequence ID" value="KAF0730317.1"/>
    <property type="molecule type" value="Genomic_DNA"/>
</dbReference>
<dbReference type="AlphaFoldDB" id="A0A6G0WSB5"/>
<accession>A0A6G0WSB5</accession>
<keyword evidence="2" id="KW-1185">Reference proteome</keyword>
<sequence length="124" mass="13457">MKGVNDGEVPKDTLPPHYDTLHKGNDGWNKVDGDCECVVAFQSSVCTPDCPMQCFPRHILLPTTTATYCKYCKLCSRAKSEAALSGVLSCKRRTDCSDTVAPCMDGGEETVNCSTLHTCSRCVT</sequence>
<reference evidence="1 2" key="1">
    <citation type="submission" date="2019-07" db="EMBL/GenBank/DDBJ databases">
        <title>Genomics analysis of Aphanomyces spp. identifies a new class of oomycete effector associated with host adaptation.</title>
        <authorList>
            <person name="Gaulin E."/>
        </authorList>
    </citation>
    <scope>NUCLEOTIDE SEQUENCE [LARGE SCALE GENOMIC DNA]</scope>
    <source>
        <strain evidence="1 2">ATCC 201684</strain>
    </source>
</reference>
<evidence type="ECO:0000313" key="2">
    <source>
        <dbReference type="Proteomes" id="UP000481153"/>
    </source>
</evidence>
<evidence type="ECO:0000313" key="1">
    <source>
        <dbReference type="EMBL" id="KAF0730317.1"/>
    </source>
</evidence>
<organism evidence="1 2">
    <name type="scientific">Aphanomyces euteiches</name>
    <dbReference type="NCBI Taxonomy" id="100861"/>
    <lineage>
        <taxon>Eukaryota</taxon>
        <taxon>Sar</taxon>
        <taxon>Stramenopiles</taxon>
        <taxon>Oomycota</taxon>
        <taxon>Saprolegniomycetes</taxon>
        <taxon>Saprolegniales</taxon>
        <taxon>Verrucalvaceae</taxon>
        <taxon>Aphanomyces</taxon>
    </lineage>
</organism>
<comment type="caution">
    <text evidence="1">The sequence shown here is derived from an EMBL/GenBank/DDBJ whole genome shotgun (WGS) entry which is preliminary data.</text>
</comment>
<gene>
    <name evidence="1" type="ORF">Ae201684_012315</name>
</gene>